<reference evidence="3" key="1">
    <citation type="submission" date="2023-07" db="EMBL/GenBank/DDBJ databases">
        <authorList>
            <consortium name="AG Swart"/>
            <person name="Singh M."/>
            <person name="Singh A."/>
            <person name="Seah K."/>
            <person name="Emmerich C."/>
        </authorList>
    </citation>
    <scope>NUCLEOTIDE SEQUENCE</scope>
    <source>
        <strain evidence="3">DP1</strain>
    </source>
</reference>
<feature type="region of interest" description="Disordered" evidence="2">
    <location>
        <begin position="447"/>
        <end position="573"/>
    </location>
</feature>
<gene>
    <name evidence="3" type="ORF">ECRASSUSDP1_LOCUS28096</name>
</gene>
<feature type="coiled-coil region" evidence="1">
    <location>
        <begin position="13"/>
        <end position="40"/>
    </location>
</feature>
<feature type="compositionally biased region" description="Basic and acidic residues" evidence="2">
    <location>
        <begin position="472"/>
        <end position="483"/>
    </location>
</feature>
<organism evidence="3 4">
    <name type="scientific">Euplotes crassus</name>
    <dbReference type="NCBI Taxonomy" id="5936"/>
    <lineage>
        <taxon>Eukaryota</taxon>
        <taxon>Sar</taxon>
        <taxon>Alveolata</taxon>
        <taxon>Ciliophora</taxon>
        <taxon>Intramacronucleata</taxon>
        <taxon>Spirotrichea</taxon>
        <taxon>Hypotrichia</taxon>
        <taxon>Euplotida</taxon>
        <taxon>Euplotidae</taxon>
        <taxon>Moneuplotes</taxon>
    </lineage>
</organism>
<name>A0AAD1Y867_EUPCR</name>
<keyword evidence="1" id="KW-0175">Coiled coil</keyword>
<accession>A0AAD1Y867</accession>
<feature type="coiled-coil region" evidence="1">
    <location>
        <begin position="242"/>
        <end position="289"/>
    </location>
</feature>
<sequence>MAEYLNFFRTKKKEQLDEDEEAYKQQMKALNGAREILKKQEMEKAKKLAEEQSLHGGITVVSPDIDVSMVSQKQLDILLQNRQDIQICQKPIEEQDIAEVPIKKPEYTKEVNSKEIQLTDALKSIMENDEQIKCVGSEAVDVLFNETKKIFNQNADLVERISEIEQEKYKLQEEMKECYQKNKVLTMENESLKSQLDYERKENNKNLCQVHRLQQKLDEFKRMNNEEFYKVKRDEVRIRKQLDEVKLRYQRSQDALDKLRQKEDEVNEMQEYFQELKDEEDQKRIQQQLQFEKEKHSLLGLIKNKDKEPILCLLGYLELPEVNKLSLLSKSYHSALCHSGTYIWKAAYRNNNKIHQAMTKELQRQIDVKKQEIRDIVPAREFNPDDFADDVADTDITMLLKTYCVDNTRVGESIQATMFNAKTFLNKQFAEMRRLFELEQQKLLQQREAQRNAPKQKGGLFGMLFNKIGGQPKKEQDSIEQKPQEANPTSSEKYLLSTMDQPPPKVEEAKLIDFDDDPQEQQNPEKEVPMKIEDEESKLADSETHQETVDEQDSFGFGDQRVRSDSLASTSTNRMYSRKDLSDIVSVDELHKFMYKCGAMLVTQSPRQMEEWVDWMQRTLAEYYVRCQALYTQAKEVEMVKDFLSLKLQAVQHKLNIVTNEKEDLLEHQNAESGIKEYLAKQMQDLNTKHIEKTHELVMAKQKLAEAHQEVESVKYEYDERLVENEKGRIKLSKELKALRKHSKLLEIENKEYKDIFSEMEDYIARLLSKKAS</sequence>
<feature type="coiled-coil region" evidence="1">
    <location>
        <begin position="697"/>
        <end position="756"/>
    </location>
</feature>
<evidence type="ECO:0000313" key="4">
    <source>
        <dbReference type="Proteomes" id="UP001295684"/>
    </source>
</evidence>
<protein>
    <submittedName>
        <fullName evidence="3">Uncharacterized protein</fullName>
    </submittedName>
</protein>
<comment type="caution">
    <text evidence="3">The sequence shown here is derived from an EMBL/GenBank/DDBJ whole genome shotgun (WGS) entry which is preliminary data.</text>
</comment>
<evidence type="ECO:0000313" key="3">
    <source>
        <dbReference type="EMBL" id="CAI2386475.1"/>
    </source>
</evidence>
<dbReference type="EMBL" id="CAMPGE010028985">
    <property type="protein sequence ID" value="CAI2386475.1"/>
    <property type="molecule type" value="Genomic_DNA"/>
</dbReference>
<feature type="coiled-coil region" evidence="1">
    <location>
        <begin position="154"/>
        <end position="181"/>
    </location>
</feature>
<evidence type="ECO:0000256" key="1">
    <source>
        <dbReference type="SAM" id="Coils"/>
    </source>
</evidence>
<dbReference type="Proteomes" id="UP001295684">
    <property type="component" value="Unassembled WGS sequence"/>
</dbReference>
<feature type="compositionally biased region" description="Basic and acidic residues" evidence="2">
    <location>
        <begin position="523"/>
        <end position="548"/>
    </location>
</feature>
<proteinExistence type="predicted"/>
<dbReference type="AlphaFoldDB" id="A0AAD1Y867"/>
<evidence type="ECO:0000256" key="2">
    <source>
        <dbReference type="SAM" id="MobiDB-lite"/>
    </source>
</evidence>
<keyword evidence="4" id="KW-1185">Reference proteome</keyword>